<dbReference type="Pfam" id="PF00450">
    <property type="entry name" value="Peptidase_S10"/>
    <property type="match status" value="1"/>
</dbReference>
<organism evidence="2">
    <name type="scientific">Amblyomma triste</name>
    <name type="common">Neotropical tick</name>
    <dbReference type="NCBI Taxonomy" id="251400"/>
    <lineage>
        <taxon>Eukaryota</taxon>
        <taxon>Metazoa</taxon>
        <taxon>Ecdysozoa</taxon>
        <taxon>Arthropoda</taxon>
        <taxon>Chelicerata</taxon>
        <taxon>Arachnida</taxon>
        <taxon>Acari</taxon>
        <taxon>Parasitiformes</taxon>
        <taxon>Ixodida</taxon>
        <taxon>Ixodoidea</taxon>
        <taxon>Ixodidae</taxon>
        <taxon>Amblyomminae</taxon>
        <taxon>Amblyomma</taxon>
    </lineage>
</organism>
<keyword evidence="2" id="KW-0645">Protease</keyword>
<feature type="non-terminal residue" evidence="2">
    <location>
        <position position="1"/>
    </location>
</feature>
<sequence>FLLTKEPEWHSRYETFVQKPAIRQAIHVGGSEYQKDRTLVALHFVTDYMKSERDDFALLLDNYKALHYTGQLDIAFPFPVSEALMYTLQWSGAEEFTNAKQHIWRAAEGDQVLGYFKQAKNFTMILGRNGGHMLPLDQPEAAYEMITRFINDIPFEA</sequence>
<comment type="similarity">
    <text evidence="1">Belongs to the peptidase S10 family.</text>
</comment>
<keyword evidence="2" id="KW-0378">Hydrolase</keyword>
<evidence type="ECO:0000256" key="1">
    <source>
        <dbReference type="ARBA" id="ARBA00009431"/>
    </source>
</evidence>
<dbReference type="AlphaFoldDB" id="A0A023GF96"/>
<keyword evidence="2" id="KW-0121">Carboxypeptidase</keyword>
<protein>
    <submittedName>
        <fullName evidence="2">Putative serine carboxypeptidase ixodes scapularis serine carboxypeptidase</fullName>
    </submittedName>
</protein>
<dbReference type="GO" id="GO:0006508">
    <property type="term" value="P:proteolysis"/>
    <property type="evidence" value="ECO:0007669"/>
    <property type="project" value="InterPro"/>
</dbReference>
<reference evidence="2" key="1">
    <citation type="submission" date="2014-03" db="EMBL/GenBank/DDBJ databases">
        <title>The sialotranscriptome of Amblyomma triste, Amblyomma parvum and Amblyomma cajennense ticks, uncovered by 454-based RNA-seq.</title>
        <authorList>
            <person name="Garcia G.R."/>
            <person name="Gardinassi L.G."/>
            <person name="Ribeiro J.M."/>
            <person name="Anatriello E."/>
            <person name="Ferreira B.R."/>
            <person name="Moreira H.N."/>
            <person name="Mafra C."/>
            <person name="Olegario M.M."/>
            <person name="Szabo P.J."/>
            <person name="Miranda-Santos I.K."/>
            <person name="Maruyama S.R."/>
        </authorList>
    </citation>
    <scope>NUCLEOTIDE SEQUENCE</scope>
    <source>
        <strain evidence="2">Mato Grasso do Sul</strain>
        <tissue evidence="2">Salivary glands</tissue>
    </source>
</reference>
<dbReference type="GO" id="GO:0004185">
    <property type="term" value="F:serine-type carboxypeptidase activity"/>
    <property type="evidence" value="ECO:0007669"/>
    <property type="project" value="InterPro"/>
</dbReference>
<dbReference type="SUPFAM" id="SSF53474">
    <property type="entry name" value="alpha/beta-Hydrolases"/>
    <property type="match status" value="1"/>
</dbReference>
<dbReference type="InterPro" id="IPR029058">
    <property type="entry name" value="AB_hydrolase_fold"/>
</dbReference>
<dbReference type="Gene3D" id="3.40.50.1820">
    <property type="entry name" value="alpha/beta hydrolase"/>
    <property type="match status" value="1"/>
</dbReference>
<evidence type="ECO:0000313" key="2">
    <source>
        <dbReference type="EMBL" id="JAC32519.1"/>
    </source>
</evidence>
<proteinExistence type="evidence at transcript level"/>
<accession>A0A023GF96</accession>
<dbReference type="EMBL" id="GBBM01002899">
    <property type="protein sequence ID" value="JAC32519.1"/>
    <property type="molecule type" value="mRNA"/>
</dbReference>
<dbReference type="InterPro" id="IPR001563">
    <property type="entry name" value="Peptidase_S10"/>
</dbReference>
<name>A0A023GF96_AMBTT</name>